<dbReference type="AlphaFoldDB" id="A0A6J4T9D5"/>
<gene>
    <name evidence="6" type="ORF">AVDCRST_MAG05-3371</name>
</gene>
<keyword evidence="2 6" id="KW-0560">Oxidoreductase</keyword>
<evidence type="ECO:0000259" key="4">
    <source>
        <dbReference type="Pfam" id="PF00465"/>
    </source>
</evidence>
<dbReference type="InterPro" id="IPR039697">
    <property type="entry name" value="Alcohol_dehydrogenase_Fe"/>
</dbReference>
<dbReference type="EC" id="1.1.1.1" evidence="6"/>
<accession>A0A6J4T9D5</accession>
<dbReference type="PANTHER" id="PTHR11496:SF102">
    <property type="entry name" value="ALCOHOL DEHYDROGENASE 4"/>
    <property type="match status" value="1"/>
</dbReference>
<dbReference type="GO" id="GO:0004022">
    <property type="term" value="F:alcohol dehydrogenase (NAD+) activity"/>
    <property type="evidence" value="ECO:0007669"/>
    <property type="project" value="UniProtKB-EC"/>
</dbReference>
<dbReference type="CDD" id="cd08176">
    <property type="entry name" value="LPO"/>
    <property type="match status" value="1"/>
</dbReference>
<comment type="similarity">
    <text evidence="1">Belongs to the iron-containing alcohol dehydrogenase family.</text>
</comment>
<proteinExistence type="inferred from homology"/>
<keyword evidence="3" id="KW-0520">NAD</keyword>
<evidence type="ECO:0000256" key="2">
    <source>
        <dbReference type="ARBA" id="ARBA00023002"/>
    </source>
</evidence>
<dbReference type="Pfam" id="PF00465">
    <property type="entry name" value="Fe-ADH"/>
    <property type="match status" value="1"/>
</dbReference>
<dbReference type="GO" id="GO:0046872">
    <property type="term" value="F:metal ion binding"/>
    <property type="evidence" value="ECO:0007669"/>
    <property type="project" value="InterPro"/>
</dbReference>
<reference evidence="6" key="1">
    <citation type="submission" date="2020-02" db="EMBL/GenBank/DDBJ databases">
        <authorList>
            <person name="Meier V. D."/>
        </authorList>
    </citation>
    <scope>NUCLEOTIDE SEQUENCE</scope>
    <source>
        <strain evidence="6">AVDCRST_MAG05</strain>
    </source>
</reference>
<dbReference type="SUPFAM" id="SSF56796">
    <property type="entry name" value="Dehydroquinate synthase-like"/>
    <property type="match status" value="1"/>
</dbReference>
<protein>
    <submittedName>
        <fullName evidence="6">Alcohol dehydrogenase</fullName>
        <ecNumber evidence="6">1.1.1.1</ecNumber>
    </submittedName>
</protein>
<dbReference type="Gene3D" id="1.20.1090.10">
    <property type="entry name" value="Dehydroquinate synthase-like - alpha domain"/>
    <property type="match status" value="1"/>
</dbReference>
<dbReference type="PANTHER" id="PTHR11496">
    <property type="entry name" value="ALCOHOL DEHYDROGENASE"/>
    <property type="match status" value="1"/>
</dbReference>
<dbReference type="Gene3D" id="3.40.50.1970">
    <property type="match status" value="1"/>
</dbReference>
<dbReference type="FunFam" id="3.40.50.1970:FF:000003">
    <property type="entry name" value="Alcohol dehydrogenase, iron-containing"/>
    <property type="match status" value="1"/>
</dbReference>
<dbReference type="InterPro" id="IPR001670">
    <property type="entry name" value="ADH_Fe/GldA"/>
</dbReference>
<dbReference type="Pfam" id="PF25137">
    <property type="entry name" value="ADH_Fe_C"/>
    <property type="match status" value="1"/>
</dbReference>
<dbReference type="EMBL" id="CADCVM010000376">
    <property type="protein sequence ID" value="CAA9516899.1"/>
    <property type="molecule type" value="Genomic_DNA"/>
</dbReference>
<feature type="domain" description="Fe-containing alcohol dehydrogenase-like C-terminal" evidence="5">
    <location>
        <begin position="201"/>
        <end position="415"/>
    </location>
</feature>
<name>A0A6J4T9D5_9ACTN</name>
<evidence type="ECO:0000313" key="6">
    <source>
        <dbReference type="EMBL" id="CAA9516899.1"/>
    </source>
</evidence>
<dbReference type="InterPro" id="IPR018211">
    <property type="entry name" value="ADH_Fe_CS"/>
</dbReference>
<dbReference type="PROSITE" id="PS00913">
    <property type="entry name" value="ADH_IRON_1"/>
    <property type="match status" value="1"/>
</dbReference>
<dbReference type="InterPro" id="IPR056798">
    <property type="entry name" value="ADH_Fe_C"/>
</dbReference>
<sequence>MDLSRVLEFPVKEFFKQPRSLLGAGAYENAGPEAAAMGLRHVLFVTTGLRGTGIIDECKTNFENAGVSVTVYDKVETNPKDYNVMDAYKAFSEGECDGFVSIGGGSPHDTTKGARVVAAHDGRNINEFQGVNASEKLENPPHIAINTTVGTGSETTPAAVITDLSSENAPHKWVAFDRAMTTTLAINDPVLCMTMPPEYVAYTGFDTIAHGSEAYVGRVQHLSCTPVALEAVRMVTENLREATYNPKNFKAMEGMVWAQYMAAQAFSSALLGILHSLSHAVCAYYDIHHGLNNGIGIARVWTYNQPAAVEKYADIATAMGEDTSGMNPVQAADQAIDAVIRLAKDCGIPENFSSVDANYAKSKMGKGTFYENRPTKIESDDAELQKMAEHMMGDVCTPGNPRDLTVEAAKEVLRDCVYDPMIRKTTDGYRQNVWGVAPAMGRRIHGYEARGESAGMGREPVSTP</sequence>
<evidence type="ECO:0000256" key="1">
    <source>
        <dbReference type="ARBA" id="ARBA00007358"/>
    </source>
</evidence>
<evidence type="ECO:0000256" key="3">
    <source>
        <dbReference type="ARBA" id="ARBA00023027"/>
    </source>
</evidence>
<evidence type="ECO:0000259" key="5">
    <source>
        <dbReference type="Pfam" id="PF25137"/>
    </source>
</evidence>
<organism evidence="6">
    <name type="scientific">uncultured Rubrobacteraceae bacterium</name>
    <dbReference type="NCBI Taxonomy" id="349277"/>
    <lineage>
        <taxon>Bacteria</taxon>
        <taxon>Bacillati</taxon>
        <taxon>Actinomycetota</taxon>
        <taxon>Rubrobacteria</taxon>
        <taxon>Rubrobacterales</taxon>
        <taxon>Rubrobacteraceae</taxon>
        <taxon>environmental samples</taxon>
    </lineage>
</organism>
<feature type="domain" description="Alcohol dehydrogenase iron-type/glycerol dehydrogenase GldA" evidence="4">
    <location>
        <begin position="19"/>
        <end position="189"/>
    </location>
</feature>